<accession>A0ABX0E502</accession>
<organism evidence="1 2">
    <name type="scientific">Streptomyces ureilyticus</name>
    <dbReference type="NCBI Taxonomy" id="1775131"/>
    <lineage>
        <taxon>Bacteria</taxon>
        <taxon>Bacillati</taxon>
        <taxon>Actinomycetota</taxon>
        <taxon>Actinomycetes</taxon>
        <taxon>Kitasatosporales</taxon>
        <taxon>Streptomycetaceae</taxon>
        <taxon>Streptomyces</taxon>
    </lineage>
</organism>
<reference evidence="1 2" key="1">
    <citation type="submission" date="2020-02" db="EMBL/GenBank/DDBJ databases">
        <title>Whole-genome analyses of novel actinobacteria.</title>
        <authorList>
            <person name="Sahin N."/>
            <person name="Tokatli A."/>
        </authorList>
    </citation>
    <scope>NUCLEOTIDE SEQUENCE [LARGE SCALE GENOMIC DNA]</scope>
    <source>
        <strain evidence="1 2">YC419</strain>
    </source>
</reference>
<gene>
    <name evidence="1" type="ORF">G6048_43315</name>
</gene>
<dbReference type="Pfam" id="PF05973">
    <property type="entry name" value="Gp49"/>
    <property type="match status" value="1"/>
</dbReference>
<comment type="caution">
    <text evidence="1">The sequence shown here is derived from an EMBL/GenBank/DDBJ whole genome shotgun (WGS) entry which is preliminary data.</text>
</comment>
<dbReference type="Proteomes" id="UP001518140">
    <property type="component" value="Unassembled WGS sequence"/>
</dbReference>
<evidence type="ECO:0000313" key="2">
    <source>
        <dbReference type="Proteomes" id="UP001518140"/>
    </source>
</evidence>
<sequence>MVPEVRSWLHQLRRDDPDTLKHITAALTRLQERGPGLGRPTADRITGSQYAMKELRPRSGSRVSIRMLYVFDPQRQAVVLAAGNKAGNWTGWYDESIPIAEERYERHLKEMEEGRG</sequence>
<protein>
    <submittedName>
        <fullName evidence="1">Addiction module toxin RelE</fullName>
    </submittedName>
</protein>
<name>A0ABX0E502_9ACTN</name>
<keyword evidence="2" id="KW-1185">Reference proteome</keyword>
<dbReference type="InterPro" id="IPR009241">
    <property type="entry name" value="HigB-like"/>
</dbReference>
<proteinExistence type="predicted"/>
<dbReference type="EMBL" id="JAAKZX010000275">
    <property type="protein sequence ID" value="NGO48622.1"/>
    <property type="molecule type" value="Genomic_DNA"/>
</dbReference>
<evidence type="ECO:0000313" key="1">
    <source>
        <dbReference type="EMBL" id="NGO48622.1"/>
    </source>
</evidence>